<feature type="region of interest" description="Disordered" evidence="4">
    <location>
        <begin position="24"/>
        <end position="52"/>
    </location>
</feature>
<protein>
    <submittedName>
        <fullName evidence="7">Alpha/beta hydrolase</fullName>
    </submittedName>
</protein>
<feature type="domain" description="Peptidase S33 tripeptidyl aminopeptidase-like C-terminal" evidence="6">
    <location>
        <begin position="414"/>
        <end position="515"/>
    </location>
</feature>
<accession>A0A366M592</accession>
<dbReference type="PANTHER" id="PTHR43248:SF29">
    <property type="entry name" value="TRIPEPTIDYL AMINOPEPTIDASE"/>
    <property type="match status" value="1"/>
</dbReference>
<evidence type="ECO:0000259" key="6">
    <source>
        <dbReference type="Pfam" id="PF08386"/>
    </source>
</evidence>
<dbReference type="EMBL" id="QMEY01000001">
    <property type="protein sequence ID" value="RBQ21207.1"/>
    <property type="molecule type" value="Genomic_DNA"/>
</dbReference>
<dbReference type="SUPFAM" id="SSF53474">
    <property type="entry name" value="alpha/beta-Hydrolases"/>
    <property type="match status" value="1"/>
</dbReference>
<feature type="signal peptide" evidence="5">
    <location>
        <begin position="1"/>
        <end position="22"/>
    </location>
</feature>
<proteinExistence type="inferred from homology"/>
<evidence type="ECO:0000256" key="2">
    <source>
        <dbReference type="ARBA" id="ARBA00022729"/>
    </source>
</evidence>
<evidence type="ECO:0000313" key="7">
    <source>
        <dbReference type="EMBL" id="RBQ21207.1"/>
    </source>
</evidence>
<name>A0A366M592_9ACTN</name>
<sequence>MPEARRWRVLALAVLLLGTVTACSGQKGAEPSPGASDRRAAAPTEQAPTPALQPYYGQRPAWSECGDGFECAKVQVPLDYGKPDGERIQISVNRLRTEDQRQRIGAILLNPGGPGASGLNYARAATSVLTPQIRDRFDVIGFDPRGVGESTPIRCLSTERLDDYLSLDNTPDSDAETGALEEGARRFGAGCQATSGKLLPHVGTVNAARDIDVLRAALGEPGLTYLGKSYGTYLGAVYADLFPNRVRALVLDGAVDPALTPIETNLTQAAGFEVAMRAFVEDCFKRASCPFQEHRVESALTQVEDLLRRTDRTPLTNATSDGRQVTEAWAALGVITPLYDKRSWATLRQALTSAFKGDGTELLQLADILIDRRQDGTYSNQTEANMAINCVDGEFPATVAAYRKAADQAADRSPRFGEPVMWSSLPCAFWPASPTPIPAPLDAKGAPPILVVGTERDPATPFRWSKSLAAQLSSGVLLGYDGDGHTAYLTGSNCVNNAVDAYLLTTRPPAKGTHCRS</sequence>
<dbReference type="AlphaFoldDB" id="A0A366M592"/>
<keyword evidence="2 5" id="KW-0732">Signal</keyword>
<dbReference type="InterPro" id="IPR013595">
    <property type="entry name" value="Pept_S33_TAP-like_C"/>
</dbReference>
<dbReference type="PANTHER" id="PTHR43248">
    <property type="entry name" value="2-SUCCINYL-6-HYDROXY-2,4-CYCLOHEXADIENE-1-CARBOXYLATE SYNTHASE"/>
    <property type="match status" value="1"/>
</dbReference>
<dbReference type="Proteomes" id="UP000253303">
    <property type="component" value="Unassembled WGS sequence"/>
</dbReference>
<dbReference type="OrthoDB" id="3930934at2"/>
<comment type="similarity">
    <text evidence="1">Belongs to the peptidase S33 family.</text>
</comment>
<evidence type="ECO:0000256" key="4">
    <source>
        <dbReference type="SAM" id="MobiDB-lite"/>
    </source>
</evidence>
<reference evidence="7 8" key="1">
    <citation type="submission" date="2018-06" db="EMBL/GenBank/DDBJ databases">
        <title>Sphaerisporangium craniellae sp. nov., isolated from a marine sponge in the South China Sea.</title>
        <authorList>
            <person name="Li L."/>
        </authorList>
    </citation>
    <scope>NUCLEOTIDE SEQUENCE [LARGE SCALE GENOMIC DNA]</scope>
    <source>
        <strain evidence="7 8">LHW63015</strain>
    </source>
</reference>
<dbReference type="Gene3D" id="3.40.50.1820">
    <property type="entry name" value="alpha/beta hydrolase"/>
    <property type="match status" value="1"/>
</dbReference>
<dbReference type="InterPro" id="IPR051601">
    <property type="entry name" value="Serine_prot/Carboxylest_S33"/>
</dbReference>
<organism evidence="7 8">
    <name type="scientific">Spongiactinospora rosea</name>
    <dbReference type="NCBI Taxonomy" id="2248750"/>
    <lineage>
        <taxon>Bacteria</taxon>
        <taxon>Bacillati</taxon>
        <taxon>Actinomycetota</taxon>
        <taxon>Actinomycetes</taxon>
        <taxon>Streptosporangiales</taxon>
        <taxon>Streptosporangiaceae</taxon>
        <taxon>Spongiactinospora</taxon>
    </lineage>
</organism>
<dbReference type="RefSeq" id="WP_113977425.1">
    <property type="nucleotide sequence ID" value="NZ_QMEY01000001.1"/>
</dbReference>
<feature type="chain" id="PRO_5039559989" evidence="5">
    <location>
        <begin position="23"/>
        <end position="517"/>
    </location>
</feature>
<evidence type="ECO:0000256" key="3">
    <source>
        <dbReference type="ARBA" id="ARBA00022801"/>
    </source>
</evidence>
<feature type="compositionally biased region" description="Low complexity" evidence="4">
    <location>
        <begin position="41"/>
        <end position="52"/>
    </location>
</feature>
<evidence type="ECO:0000256" key="5">
    <source>
        <dbReference type="SAM" id="SignalP"/>
    </source>
</evidence>
<evidence type="ECO:0000313" key="8">
    <source>
        <dbReference type="Proteomes" id="UP000253303"/>
    </source>
</evidence>
<dbReference type="GO" id="GO:0016787">
    <property type="term" value="F:hydrolase activity"/>
    <property type="evidence" value="ECO:0007669"/>
    <property type="project" value="UniProtKB-KW"/>
</dbReference>
<keyword evidence="3 7" id="KW-0378">Hydrolase</keyword>
<evidence type="ECO:0000256" key="1">
    <source>
        <dbReference type="ARBA" id="ARBA00010088"/>
    </source>
</evidence>
<dbReference type="PROSITE" id="PS51257">
    <property type="entry name" value="PROKAR_LIPOPROTEIN"/>
    <property type="match status" value="1"/>
</dbReference>
<gene>
    <name evidence="7" type="ORF">DP939_00265</name>
</gene>
<dbReference type="InterPro" id="IPR029058">
    <property type="entry name" value="AB_hydrolase_fold"/>
</dbReference>
<keyword evidence="8" id="KW-1185">Reference proteome</keyword>
<comment type="caution">
    <text evidence="7">The sequence shown here is derived from an EMBL/GenBank/DDBJ whole genome shotgun (WGS) entry which is preliminary data.</text>
</comment>
<dbReference type="Pfam" id="PF08386">
    <property type="entry name" value="Abhydrolase_4"/>
    <property type="match status" value="1"/>
</dbReference>